<feature type="transmembrane region" description="Helical" evidence="7">
    <location>
        <begin position="354"/>
        <end position="373"/>
    </location>
</feature>
<reference evidence="9" key="1">
    <citation type="submission" date="2016-03" db="EMBL/GenBank/DDBJ databases">
        <title>Draft genome sequence of Rosellinia necatrix.</title>
        <authorList>
            <person name="Kanematsu S."/>
        </authorList>
    </citation>
    <scope>NUCLEOTIDE SEQUENCE [LARGE SCALE GENOMIC DNA]</scope>
    <source>
        <strain evidence="9">W97</strain>
    </source>
</reference>
<feature type="transmembrane region" description="Helical" evidence="7">
    <location>
        <begin position="380"/>
        <end position="400"/>
    </location>
</feature>
<dbReference type="AlphaFoldDB" id="A0A1S7UHL2"/>
<dbReference type="InterPro" id="IPR020846">
    <property type="entry name" value="MFS_dom"/>
</dbReference>
<dbReference type="EMBL" id="DF977446">
    <property type="protein sequence ID" value="GAP82656.1"/>
    <property type="molecule type" value="Genomic_DNA"/>
</dbReference>
<dbReference type="Gene3D" id="1.20.1250.20">
    <property type="entry name" value="MFS general substrate transporter like domains"/>
    <property type="match status" value="2"/>
</dbReference>
<feature type="domain" description="Major facilitator superfamily (MFS) profile" evidence="8">
    <location>
        <begin position="50"/>
        <end position="543"/>
    </location>
</feature>
<dbReference type="OMA" id="GGNGMYF"/>
<evidence type="ECO:0000256" key="6">
    <source>
        <dbReference type="ARBA" id="ARBA00023136"/>
    </source>
</evidence>
<feature type="transmembrane region" description="Helical" evidence="7">
    <location>
        <begin position="173"/>
        <end position="198"/>
    </location>
</feature>
<sequence length="560" mass="60368">MESESTTSKEADHMAAFTDPEKVAGKDLSPTAAEPVEETRKITGFRWFFFVISTLASIFLYSLDNTIVANIVPTIVNDLNGVSQLAWLSVGFTIGGMTTVLPFGKIYGIYDAKWVYIWSTVLFIAASALCGAAPTMEAEIVGRVFAGAGGNGMYFGLIALLSIHTTPKERPQYLSYTGLCWGLGTVLGPAVGGGFALWTWRWGFYINIVILGVVLPMSVFSIPSAPPMSDKTQLEKLKLIDWVGWFLSLAGMVLLVIAINLGGVDFAWNSGAIIALFVVSISLLIVFVCQQHFCILTTREQRLLPTHLFVRRMPFLLFWTCSAIGGVAYTSVYYLPLYFQFTRGDSAIFTAVRLLPYIIPLIVVMPSSGALLSRWGYFKPIYVVGALATTITSILMAHLVKLDTPLGVIYALEVFLGAGTGAYTQSSFAVVQAVVPASESANGLALMMIAQLSGLTFSLAIAGAVYVNTAQAGLFNVLPDVPREDVENLVAGATSNFIHTLPDGLRDAALKVIVSSWNKTFIVVYVGAIITLLCAIFFTNGKANANGKSDDEKTEVSSTS</sequence>
<feature type="transmembrane region" description="Helical" evidence="7">
    <location>
        <begin position="406"/>
        <end position="431"/>
    </location>
</feature>
<evidence type="ECO:0000313" key="9">
    <source>
        <dbReference type="EMBL" id="GAP82656.1"/>
    </source>
</evidence>
<feature type="transmembrane region" description="Helical" evidence="7">
    <location>
        <begin position="140"/>
        <end position="161"/>
    </location>
</feature>
<feature type="transmembrane region" description="Helical" evidence="7">
    <location>
        <begin position="443"/>
        <end position="467"/>
    </location>
</feature>
<comment type="similarity">
    <text evidence="2">Belongs to the major facilitator superfamily. TCR/Tet family.</text>
</comment>
<evidence type="ECO:0000256" key="2">
    <source>
        <dbReference type="ARBA" id="ARBA00007520"/>
    </source>
</evidence>
<gene>
    <name evidence="9" type="ORF">SAMD00023353_0101900</name>
</gene>
<protein>
    <submittedName>
        <fullName evidence="9">Putative mfs drug efflux transporter protein</fullName>
    </submittedName>
</protein>
<keyword evidence="4 7" id="KW-0812">Transmembrane</keyword>
<evidence type="ECO:0000313" key="10">
    <source>
        <dbReference type="Proteomes" id="UP000054516"/>
    </source>
</evidence>
<keyword evidence="3" id="KW-0813">Transport</keyword>
<feature type="transmembrane region" description="Helical" evidence="7">
    <location>
        <begin position="242"/>
        <end position="261"/>
    </location>
</feature>
<comment type="subcellular location">
    <subcellularLocation>
        <location evidence="1">Membrane</location>
        <topology evidence="1">Multi-pass membrane protein</topology>
    </subcellularLocation>
</comment>
<keyword evidence="10" id="KW-1185">Reference proteome</keyword>
<accession>A0A1S7UHL2</accession>
<name>A0A1S7UHL2_ROSNE</name>
<dbReference type="GO" id="GO:0022857">
    <property type="term" value="F:transmembrane transporter activity"/>
    <property type="evidence" value="ECO:0007669"/>
    <property type="project" value="InterPro"/>
</dbReference>
<keyword evidence="5 7" id="KW-1133">Transmembrane helix</keyword>
<proteinExistence type="inferred from homology"/>
<dbReference type="GO" id="GO:0005886">
    <property type="term" value="C:plasma membrane"/>
    <property type="evidence" value="ECO:0007669"/>
    <property type="project" value="TreeGrafter"/>
</dbReference>
<evidence type="ECO:0000256" key="5">
    <source>
        <dbReference type="ARBA" id="ARBA00022989"/>
    </source>
</evidence>
<evidence type="ECO:0000256" key="7">
    <source>
        <dbReference type="SAM" id="Phobius"/>
    </source>
</evidence>
<organism evidence="9">
    <name type="scientific">Rosellinia necatrix</name>
    <name type="common">White root-rot fungus</name>
    <dbReference type="NCBI Taxonomy" id="77044"/>
    <lineage>
        <taxon>Eukaryota</taxon>
        <taxon>Fungi</taxon>
        <taxon>Dikarya</taxon>
        <taxon>Ascomycota</taxon>
        <taxon>Pezizomycotina</taxon>
        <taxon>Sordariomycetes</taxon>
        <taxon>Xylariomycetidae</taxon>
        <taxon>Xylariales</taxon>
        <taxon>Xylariaceae</taxon>
        <taxon>Rosellinia</taxon>
    </lineage>
</organism>
<dbReference type="Proteomes" id="UP000054516">
    <property type="component" value="Unassembled WGS sequence"/>
</dbReference>
<dbReference type="SUPFAM" id="SSF103473">
    <property type="entry name" value="MFS general substrate transporter"/>
    <property type="match status" value="1"/>
</dbReference>
<dbReference type="PROSITE" id="PS50850">
    <property type="entry name" value="MFS"/>
    <property type="match status" value="1"/>
</dbReference>
<dbReference type="PANTHER" id="PTHR23501:SF12">
    <property type="entry name" value="MAJOR FACILITATOR SUPERFAMILY (MFS) PROFILE DOMAIN-CONTAINING PROTEIN-RELATED"/>
    <property type="match status" value="1"/>
</dbReference>
<feature type="transmembrane region" description="Helical" evidence="7">
    <location>
        <begin position="273"/>
        <end position="294"/>
    </location>
</feature>
<feature type="transmembrane region" description="Helical" evidence="7">
    <location>
        <begin position="204"/>
        <end position="222"/>
    </location>
</feature>
<dbReference type="Pfam" id="PF07690">
    <property type="entry name" value="MFS_1"/>
    <property type="match status" value="1"/>
</dbReference>
<dbReference type="InterPro" id="IPR011701">
    <property type="entry name" value="MFS"/>
</dbReference>
<evidence type="ECO:0000256" key="3">
    <source>
        <dbReference type="ARBA" id="ARBA00022448"/>
    </source>
</evidence>
<feature type="transmembrane region" description="Helical" evidence="7">
    <location>
        <begin position="84"/>
        <end position="103"/>
    </location>
</feature>
<keyword evidence="6 7" id="KW-0472">Membrane</keyword>
<feature type="transmembrane region" description="Helical" evidence="7">
    <location>
        <begin position="520"/>
        <end position="539"/>
    </location>
</feature>
<feature type="transmembrane region" description="Helical" evidence="7">
    <location>
        <begin position="47"/>
        <end position="72"/>
    </location>
</feature>
<evidence type="ECO:0000256" key="1">
    <source>
        <dbReference type="ARBA" id="ARBA00004141"/>
    </source>
</evidence>
<dbReference type="PANTHER" id="PTHR23501">
    <property type="entry name" value="MAJOR FACILITATOR SUPERFAMILY"/>
    <property type="match status" value="1"/>
</dbReference>
<feature type="transmembrane region" description="Helical" evidence="7">
    <location>
        <begin position="315"/>
        <end position="334"/>
    </location>
</feature>
<dbReference type="InterPro" id="IPR036259">
    <property type="entry name" value="MFS_trans_sf"/>
</dbReference>
<feature type="transmembrane region" description="Helical" evidence="7">
    <location>
        <begin position="115"/>
        <end position="134"/>
    </location>
</feature>
<dbReference type="OrthoDB" id="10021397at2759"/>
<evidence type="ECO:0000256" key="4">
    <source>
        <dbReference type="ARBA" id="ARBA00022692"/>
    </source>
</evidence>
<evidence type="ECO:0000259" key="8">
    <source>
        <dbReference type="PROSITE" id="PS50850"/>
    </source>
</evidence>